<name>A0ABU7QFF6_9ACTN</name>
<protein>
    <submittedName>
        <fullName evidence="4">MmgE/PrpD family protein</fullName>
    </submittedName>
</protein>
<dbReference type="Gene3D" id="1.10.4100.10">
    <property type="entry name" value="2-methylcitrate dehydratase PrpD"/>
    <property type="match status" value="1"/>
</dbReference>
<dbReference type="SUPFAM" id="SSF103378">
    <property type="entry name" value="2-methylcitrate dehydratase PrpD"/>
    <property type="match status" value="1"/>
</dbReference>
<evidence type="ECO:0000313" key="5">
    <source>
        <dbReference type="Proteomes" id="UP001354709"/>
    </source>
</evidence>
<dbReference type="RefSeq" id="WP_138911964.1">
    <property type="nucleotide sequence ID" value="NZ_JAZBJO010000073.1"/>
</dbReference>
<proteinExistence type="inferred from homology"/>
<evidence type="ECO:0000259" key="2">
    <source>
        <dbReference type="Pfam" id="PF03972"/>
    </source>
</evidence>
<feature type="domain" description="MmgE/PrpD N-terminal" evidence="2">
    <location>
        <begin position="13"/>
        <end position="233"/>
    </location>
</feature>
<sequence length="501" mass="53157">MSGRTTPSGLVAELSAWASGLRPFDIPPRVVRLAQSQILSQLAAIRAGWAHPRGQDLVRAFGAPLQDDPARSACVLAGLGSWLNLDDTAYAGHLSNATVAVPVAYAHALGLTGRELVTAVVAANECAARITAASTLGPFRGQSAVQTALVGAVSGRLGCQRAPAEQWTNALGLALAMPPWTTFHGFLGSDARILSVLLPVRTSMDACDAAAAGLRGAADILEHPDGFLARFADVPLPEVVTRGLGELWHTDTLSFKMRPAGPGIDAAVDCAVELHALHREVLLDHLDDIDEIVVAASAYTLYVGRRAEQYVTGPDTPASTLPLSIRYALATALLHGDLTLADYAEPVVRDPRRWALAQRVRLIHDSAMTRELLTGEAPFGDAIADAGAAGAAWAERFFGDLVHDVAGRSADPARNYENATKRTPAKVTVRLRDGRTFTRERVIPVGAAGPETRTRHSELVRSKFISAGGDRQVADAWDGLFDAAAKELADLLETALRNPTE</sequence>
<keyword evidence="5" id="KW-1185">Reference proteome</keyword>
<organism evidence="4 5">
    <name type="scientific">Streptomyces asiaticus subsp. ignotus</name>
    <dbReference type="NCBI Taxonomy" id="3098222"/>
    <lineage>
        <taxon>Bacteria</taxon>
        <taxon>Bacillati</taxon>
        <taxon>Actinomycetota</taxon>
        <taxon>Actinomycetes</taxon>
        <taxon>Kitasatosporales</taxon>
        <taxon>Streptomycetaceae</taxon>
        <taxon>Streptomyces</taxon>
        <taxon>Streptomyces violaceusniger group</taxon>
    </lineage>
</organism>
<dbReference type="Pfam" id="PF03972">
    <property type="entry name" value="MmgE_PrpD_N"/>
    <property type="match status" value="1"/>
</dbReference>
<dbReference type="InterPro" id="IPR005656">
    <property type="entry name" value="MmgE_PrpD"/>
</dbReference>
<comment type="similarity">
    <text evidence="1">Belongs to the PrpD family.</text>
</comment>
<evidence type="ECO:0000259" key="3">
    <source>
        <dbReference type="Pfam" id="PF19305"/>
    </source>
</evidence>
<dbReference type="InterPro" id="IPR042183">
    <property type="entry name" value="MmgE/PrpD_sf_1"/>
</dbReference>
<feature type="domain" description="MmgE/PrpD C-terminal" evidence="3">
    <location>
        <begin position="259"/>
        <end position="371"/>
    </location>
</feature>
<evidence type="ECO:0000313" key="4">
    <source>
        <dbReference type="EMBL" id="MEE4599329.1"/>
    </source>
</evidence>
<reference evidence="4 5" key="1">
    <citation type="submission" date="2023-11" db="EMBL/GenBank/DDBJ databases">
        <title>30 novel species of actinomycetes from the DSMZ collection.</title>
        <authorList>
            <person name="Nouioui I."/>
        </authorList>
    </citation>
    <scope>NUCLEOTIDE SEQUENCE [LARGE SCALE GENOMIC DNA]</scope>
    <source>
        <strain evidence="4 5">DSM 41524</strain>
    </source>
</reference>
<dbReference type="PANTHER" id="PTHR16943">
    <property type="entry name" value="2-METHYLCITRATE DEHYDRATASE-RELATED"/>
    <property type="match status" value="1"/>
</dbReference>
<dbReference type="EMBL" id="JAZBJO010000073">
    <property type="protein sequence ID" value="MEE4599329.1"/>
    <property type="molecule type" value="Genomic_DNA"/>
</dbReference>
<dbReference type="Proteomes" id="UP001354709">
    <property type="component" value="Unassembled WGS sequence"/>
</dbReference>
<dbReference type="InterPro" id="IPR042188">
    <property type="entry name" value="MmgE/PrpD_sf_2"/>
</dbReference>
<comment type="caution">
    <text evidence="4">The sequence shown here is derived from an EMBL/GenBank/DDBJ whole genome shotgun (WGS) entry which is preliminary data.</text>
</comment>
<dbReference type="Gene3D" id="3.30.1330.120">
    <property type="entry name" value="2-methylcitrate dehydratase PrpD"/>
    <property type="match status" value="1"/>
</dbReference>
<accession>A0ABU7QFF6</accession>
<gene>
    <name evidence="4" type="ORF">V2J94_47345</name>
</gene>
<dbReference type="InterPro" id="IPR036148">
    <property type="entry name" value="MmgE/PrpD_sf"/>
</dbReference>
<dbReference type="Pfam" id="PF19305">
    <property type="entry name" value="MmgE_PrpD_C"/>
    <property type="match status" value="1"/>
</dbReference>
<dbReference type="InterPro" id="IPR045337">
    <property type="entry name" value="MmgE_PrpD_C"/>
</dbReference>
<evidence type="ECO:0000256" key="1">
    <source>
        <dbReference type="ARBA" id="ARBA00006174"/>
    </source>
</evidence>
<dbReference type="PANTHER" id="PTHR16943:SF8">
    <property type="entry name" value="2-METHYLCITRATE DEHYDRATASE"/>
    <property type="match status" value="1"/>
</dbReference>
<dbReference type="InterPro" id="IPR045336">
    <property type="entry name" value="MmgE_PrpD_N"/>
</dbReference>